<evidence type="ECO:0000313" key="2">
    <source>
        <dbReference type="Proteomes" id="UP001164539"/>
    </source>
</evidence>
<proteinExistence type="predicted"/>
<gene>
    <name evidence="1" type="ORF">OWV82_003019</name>
</gene>
<accession>A0ACC1Z3X0</accession>
<comment type="caution">
    <text evidence="1">The sequence shown here is derived from an EMBL/GenBank/DDBJ whole genome shotgun (WGS) entry which is preliminary data.</text>
</comment>
<organism evidence="1 2">
    <name type="scientific">Melia azedarach</name>
    <name type="common">Chinaberry tree</name>
    <dbReference type="NCBI Taxonomy" id="155640"/>
    <lineage>
        <taxon>Eukaryota</taxon>
        <taxon>Viridiplantae</taxon>
        <taxon>Streptophyta</taxon>
        <taxon>Embryophyta</taxon>
        <taxon>Tracheophyta</taxon>
        <taxon>Spermatophyta</taxon>
        <taxon>Magnoliopsida</taxon>
        <taxon>eudicotyledons</taxon>
        <taxon>Gunneridae</taxon>
        <taxon>Pentapetalae</taxon>
        <taxon>rosids</taxon>
        <taxon>malvids</taxon>
        <taxon>Sapindales</taxon>
        <taxon>Meliaceae</taxon>
        <taxon>Melia</taxon>
    </lineage>
</organism>
<sequence length="239" mass="27422">MMIEKRNTGMALIGNMTPFREVPSLVDLCVTVVIDNIRYVGDVGETDIHLLERILPHCTSEQLMHVENCSVGRDLSPVTDKLWEQFYRKDFGERSFNLVIERMKEKKVSFRWKQLYEAKTKDVYEAETIAVSRMKQLYQKADARKQSRQIRICEKVPPSSKKRSFGSGPGYGVSGGKSNLMKKAKTDFLKCQEVKNLTAMRKNAVQRNYSATSTKQHSGFSRKDSASTSKHSKPLNRRF</sequence>
<protein>
    <submittedName>
        <fullName evidence="1">Transcription elongation factor B polypeptide 3-like</fullName>
    </submittedName>
</protein>
<dbReference type="EMBL" id="CM051394">
    <property type="protein sequence ID" value="KAJ4730381.1"/>
    <property type="molecule type" value="Genomic_DNA"/>
</dbReference>
<evidence type="ECO:0000313" key="1">
    <source>
        <dbReference type="EMBL" id="KAJ4730381.1"/>
    </source>
</evidence>
<keyword evidence="2" id="KW-1185">Reference proteome</keyword>
<name>A0ACC1Z3X0_MELAZ</name>
<reference evidence="1 2" key="1">
    <citation type="journal article" date="2023" name="Science">
        <title>Complex scaffold remodeling in plant triterpene biosynthesis.</title>
        <authorList>
            <person name="De La Pena R."/>
            <person name="Hodgson H."/>
            <person name="Liu J.C."/>
            <person name="Stephenson M.J."/>
            <person name="Martin A.C."/>
            <person name="Owen C."/>
            <person name="Harkess A."/>
            <person name="Leebens-Mack J."/>
            <person name="Jimenez L.E."/>
            <person name="Osbourn A."/>
            <person name="Sattely E.S."/>
        </authorList>
    </citation>
    <scope>NUCLEOTIDE SEQUENCE [LARGE SCALE GENOMIC DNA]</scope>
    <source>
        <strain evidence="2">cv. JPN11</strain>
        <tissue evidence="1">Leaf</tissue>
    </source>
</reference>
<dbReference type="Proteomes" id="UP001164539">
    <property type="component" value="Chromosome 1"/>
</dbReference>